<keyword evidence="4 7" id="KW-0808">Transferase</keyword>
<comment type="similarity">
    <text evidence="1 7">Belongs to the UDPGP type 2 family.</text>
</comment>
<evidence type="ECO:0000256" key="6">
    <source>
        <dbReference type="ARBA" id="ARBA00048128"/>
    </source>
</evidence>
<dbReference type="InterPro" id="IPR029044">
    <property type="entry name" value="Nucleotide-diphossugar_trans"/>
</dbReference>
<organism evidence="9 10">
    <name type="scientific">Paracidobacterium acidisoli</name>
    <dbReference type="NCBI Taxonomy" id="2303751"/>
    <lineage>
        <taxon>Bacteria</taxon>
        <taxon>Pseudomonadati</taxon>
        <taxon>Acidobacteriota</taxon>
        <taxon>Terriglobia</taxon>
        <taxon>Terriglobales</taxon>
        <taxon>Acidobacteriaceae</taxon>
        <taxon>Paracidobacterium</taxon>
    </lineage>
</organism>
<dbReference type="InterPro" id="IPR005771">
    <property type="entry name" value="GalU_uridylyltTrfase_bac/arc"/>
</dbReference>
<evidence type="ECO:0000256" key="4">
    <source>
        <dbReference type="ARBA" id="ARBA00022679"/>
    </source>
</evidence>
<name>A0A372IMW1_9BACT</name>
<keyword evidence="10" id="KW-1185">Reference proteome</keyword>
<keyword evidence="5 7" id="KW-0548">Nucleotidyltransferase</keyword>
<dbReference type="GO" id="GO:0003983">
    <property type="term" value="F:UTP:glucose-1-phosphate uridylyltransferase activity"/>
    <property type="evidence" value="ECO:0007669"/>
    <property type="project" value="UniProtKB-EC"/>
</dbReference>
<proteinExistence type="inferred from homology"/>
<evidence type="ECO:0000256" key="3">
    <source>
        <dbReference type="ARBA" id="ARBA00019048"/>
    </source>
</evidence>
<reference evidence="9 10" key="1">
    <citation type="submission" date="2018-08" db="EMBL/GenBank/DDBJ databases">
        <title>Acidipila sp. 4G-K13, an acidobacterium isolated from forest soil.</title>
        <authorList>
            <person name="Gao Z.-H."/>
            <person name="Qiu L.-H."/>
        </authorList>
    </citation>
    <scope>NUCLEOTIDE SEQUENCE [LARGE SCALE GENOMIC DNA]</scope>
    <source>
        <strain evidence="9 10">4G-K13</strain>
    </source>
</reference>
<dbReference type="SUPFAM" id="SSF53448">
    <property type="entry name" value="Nucleotide-diphospho-sugar transferases"/>
    <property type="match status" value="1"/>
</dbReference>
<dbReference type="GO" id="GO:0006011">
    <property type="term" value="P:UDP-alpha-D-glucose metabolic process"/>
    <property type="evidence" value="ECO:0007669"/>
    <property type="project" value="InterPro"/>
</dbReference>
<protein>
    <recommendedName>
        <fullName evidence="3 7">UTP--glucose-1-phosphate uridylyltransferase</fullName>
        <ecNumber evidence="2 7">2.7.7.9</ecNumber>
    </recommendedName>
    <alternativeName>
        <fullName evidence="7">UDP-glucose pyrophosphorylase</fullName>
    </alternativeName>
</protein>
<evidence type="ECO:0000259" key="8">
    <source>
        <dbReference type="Pfam" id="PF00483"/>
    </source>
</evidence>
<dbReference type="NCBIfam" id="TIGR01099">
    <property type="entry name" value="galU"/>
    <property type="match status" value="1"/>
</dbReference>
<evidence type="ECO:0000256" key="2">
    <source>
        <dbReference type="ARBA" id="ARBA00012415"/>
    </source>
</evidence>
<dbReference type="PANTHER" id="PTHR43197">
    <property type="entry name" value="UTP--GLUCOSE-1-PHOSPHATE URIDYLYLTRANSFERASE"/>
    <property type="match status" value="1"/>
</dbReference>
<evidence type="ECO:0000256" key="7">
    <source>
        <dbReference type="RuleBase" id="RU361259"/>
    </source>
</evidence>
<sequence>MKTRVRKAVFPAAGFGTRFLPATKSIPKEMLSLVDKPIIQYGVEEALAAGCDQIIIVTGRGKSAIEDHFDVSFELETTLERRGKTELLALSRNVSNMVRLSYVRQKEAMGLGHAVLMARDLVGDEPFAVILPDDVIDAQVPCLKQMVDLFEQVQGSILATQVIEGPGISAYGVLDGSPHAGNARVMDVKGLVEKPKPAEAPSKNAIIGRYILTPKIFDLLETTPLGAGGELQLTDGIKGLLQSEKVYGYTFEGTRHDAGDKLGMLKATVDFTLKRDDLGPAFREYLKTLSL</sequence>
<dbReference type="PANTHER" id="PTHR43197:SF1">
    <property type="entry name" value="UTP--GLUCOSE-1-PHOSPHATE URIDYLYLTRANSFERASE"/>
    <property type="match status" value="1"/>
</dbReference>
<dbReference type="InterPro" id="IPR005835">
    <property type="entry name" value="NTP_transferase_dom"/>
</dbReference>
<evidence type="ECO:0000256" key="5">
    <source>
        <dbReference type="ARBA" id="ARBA00022695"/>
    </source>
</evidence>
<dbReference type="OrthoDB" id="9803871at2"/>
<dbReference type="RefSeq" id="WP_117300074.1">
    <property type="nucleotide sequence ID" value="NZ_QVQT02000004.1"/>
</dbReference>
<comment type="catalytic activity">
    <reaction evidence="6 7">
        <text>alpha-D-glucose 1-phosphate + UTP + H(+) = UDP-alpha-D-glucose + diphosphate</text>
        <dbReference type="Rhea" id="RHEA:19889"/>
        <dbReference type="ChEBI" id="CHEBI:15378"/>
        <dbReference type="ChEBI" id="CHEBI:33019"/>
        <dbReference type="ChEBI" id="CHEBI:46398"/>
        <dbReference type="ChEBI" id="CHEBI:58601"/>
        <dbReference type="ChEBI" id="CHEBI:58885"/>
        <dbReference type="EC" id="2.7.7.9"/>
    </reaction>
</comment>
<dbReference type="Pfam" id="PF00483">
    <property type="entry name" value="NTP_transferase"/>
    <property type="match status" value="1"/>
</dbReference>
<dbReference type="EMBL" id="QVQT01000004">
    <property type="protein sequence ID" value="RFU16081.1"/>
    <property type="molecule type" value="Genomic_DNA"/>
</dbReference>
<gene>
    <name evidence="9" type="primary">galU</name>
    <name evidence="9" type="ORF">D0Y96_11700</name>
</gene>
<dbReference type="EC" id="2.7.7.9" evidence="2 7"/>
<evidence type="ECO:0000313" key="9">
    <source>
        <dbReference type="EMBL" id="RFU16081.1"/>
    </source>
</evidence>
<evidence type="ECO:0000256" key="1">
    <source>
        <dbReference type="ARBA" id="ARBA00006890"/>
    </source>
</evidence>
<accession>A0A372IMW1</accession>
<dbReference type="CDD" id="cd02541">
    <property type="entry name" value="UGPase_prokaryotic"/>
    <property type="match status" value="1"/>
</dbReference>
<dbReference type="Proteomes" id="UP000264702">
    <property type="component" value="Unassembled WGS sequence"/>
</dbReference>
<dbReference type="AlphaFoldDB" id="A0A372IMW1"/>
<comment type="caution">
    <text evidence="9">The sequence shown here is derived from an EMBL/GenBank/DDBJ whole genome shotgun (WGS) entry which is preliminary data.</text>
</comment>
<feature type="domain" description="Nucleotidyl transferase" evidence="8">
    <location>
        <begin position="10"/>
        <end position="267"/>
    </location>
</feature>
<dbReference type="Gene3D" id="3.90.550.10">
    <property type="entry name" value="Spore Coat Polysaccharide Biosynthesis Protein SpsA, Chain A"/>
    <property type="match status" value="1"/>
</dbReference>
<evidence type="ECO:0000313" key="10">
    <source>
        <dbReference type="Proteomes" id="UP000264702"/>
    </source>
</evidence>